<keyword evidence="1" id="KW-0472">Membrane</keyword>
<organism evidence="3 4">
    <name type="scientific">Streptomyces litmocidini</name>
    <dbReference type="NCBI Taxonomy" id="67318"/>
    <lineage>
        <taxon>Bacteria</taxon>
        <taxon>Bacillati</taxon>
        <taxon>Actinomycetota</taxon>
        <taxon>Actinomycetes</taxon>
        <taxon>Kitasatosporales</taxon>
        <taxon>Streptomycetaceae</taxon>
        <taxon>Streptomyces</taxon>
    </lineage>
</organism>
<feature type="transmembrane region" description="Helical" evidence="1">
    <location>
        <begin position="173"/>
        <end position="195"/>
    </location>
</feature>
<keyword evidence="4" id="KW-1185">Reference proteome</keyword>
<dbReference type="EMBL" id="JBIRUI010000007">
    <property type="protein sequence ID" value="MFI1715611.1"/>
    <property type="molecule type" value="Genomic_DNA"/>
</dbReference>
<dbReference type="Proteomes" id="UP001611339">
    <property type="component" value="Unassembled WGS sequence"/>
</dbReference>
<keyword evidence="1" id="KW-1133">Transmembrane helix</keyword>
<evidence type="ECO:0000313" key="4">
    <source>
        <dbReference type="Proteomes" id="UP001611339"/>
    </source>
</evidence>
<feature type="domain" description="DUF4328" evidence="2">
    <location>
        <begin position="57"/>
        <end position="199"/>
    </location>
</feature>
<comment type="caution">
    <text evidence="3">The sequence shown here is derived from an EMBL/GenBank/DDBJ whole genome shotgun (WGS) entry which is preliminary data.</text>
</comment>
<keyword evidence="1" id="KW-0812">Transmembrane</keyword>
<reference evidence="3 4" key="1">
    <citation type="submission" date="2024-10" db="EMBL/GenBank/DDBJ databases">
        <title>The Natural Products Discovery Center: Release of the First 8490 Sequenced Strains for Exploring Actinobacteria Biosynthetic Diversity.</title>
        <authorList>
            <person name="Kalkreuter E."/>
            <person name="Kautsar S.A."/>
            <person name="Yang D."/>
            <person name="Bader C.D."/>
            <person name="Teijaro C.N."/>
            <person name="Fluegel L."/>
            <person name="Davis C.M."/>
            <person name="Simpson J.R."/>
            <person name="Lauterbach L."/>
            <person name="Steele A.D."/>
            <person name="Gui C."/>
            <person name="Meng S."/>
            <person name="Li G."/>
            <person name="Viehrig K."/>
            <person name="Ye F."/>
            <person name="Su P."/>
            <person name="Kiefer A.F."/>
            <person name="Nichols A."/>
            <person name="Cepeda A.J."/>
            <person name="Yan W."/>
            <person name="Fan B."/>
            <person name="Jiang Y."/>
            <person name="Adhikari A."/>
            <person name="Zheng C.-J."/>
            <person name="Schuster L."/>
            <person name="Cowan T.M."/>
            <person name="Smanski M.J."/>
            <person name="Chevrette M.G."/>
            <person name="De Carvalho L.P.S."/>
            <person name="Shen B."/>
        </authorList>
    </citation>
    <scope>NUCLEOTIDE SEQUENCE [LARGE SCALE GENOMIC DNA]</scope>
    <source>
        <strain evidence="3 4">NPDC020602</strain>
    </source>
</reference>
<evidence type="ECO:0000313" key="3">
    <source>
        <dbReference type="EMBL" id="MFI1715611.1"/>
    </source>
</evidence>
<protein>
    <submittedName>
        <fullName evidence="3">DUF4328 domain-containing protein</fullName>
    </submittedName>
</protein>
<evidence type="ECO:0000256" key="1">
    <source>
        <dbReference type="SAM" id="Phobius"/>
    </source>
</evidence>
<evidence type="ECO:0000259" key="2">
    <source>
        <dbReference type="Pfam" id="PF14219"/>
    </source>
</evidence>
<name>A0ABW7U7I6_9ACTN</name>
<accession>A0ABW7U7I6</accession>
<feature type="transmembrane region" description="Helical" evidence="1">
    <location>
        <begin position="12"/>
        <end position="37"/>
    </location>
</feature>
<dbReference type="RefSeq" id="WP_398710279.1">
    <property type="nucleotide sequence ID" value="NZ_JBIRUI010000007.1"/>
</dbReference>
<sequence length="214" mass="23668">MLTLKNPNGLARAVVALLAGNILFDVLLGLFEVRWLMADAMPYTFDPAVFGQVDLNVASNMAFTLFTATAVVFIVWFHRLRKNAEVWAPDLQGRKPGWAIGGWFVPIANLWIPRGIAVDIWRASRWQPYAADGSRGLVLLNAWWACWVASWVVEKVGTRLYRHDDTPEAYDAAAAWALAYYALDAAAAVLAILVVRRLTSMQHAKAAGMIPAAQ</sequence>
<dbReference type="InterPro" id="IPR025565">
    <property type="entry name" value="DUF4328"/>
</dbReference>
<proteinExistence type="predicted"/>
<dbReference type="Pfam" id="PF14219">
    <property type="entry name" value="DUF4328"/>
    <property type="match status" value="1"/>
</dbReference>
<feature type="transmembrane region" description="Helical" evidence="1">
    <location>
        <begin position="57"/>
        <end position="77"/>
    </location>
</feature>
<gene>
    <name evidence="3" type="ORF">ACH407_18820</name>
</gene>
<feature type="transmembrane region" description="Helical" evidence="1">
    <location>
        <begin position="136"/>
        <end position="153"/>
    </location>
</feature>